<name>A0ABP9HJN1_9ACTN</name>
<dbReference type="PANTHER" id="PTHR30435:SF1">
    <property type="entry name" value="FLAGELLAR HOOK PROTEIN FLGE"/>
    <property type="match status" value="1"/>
</dbReference>
<keyword evidence="9" id="KW-1185">Reference proteome</keyword>
<feature type="domain" description="Flagellar hook protein FlgE/F/G-like D1" evidence="7">
    <location>
        <begin position="96"/>
        <end position="159"/>
    </location>
</feature>
<dbReference type="Pfam" id="PF22692">
    <property type="entry name" value="LlgE_F_G_D1"/>
    <property type="match status" value="1"/>
</dbReference>
<sequence length="423" mass="43215">MLRSMFSGVSGLRSHQTMMDVVGNNIANVNTTGYKSSSVVFSDTLSQLTKAAGAPTDANGGTNPSQVGLGVRVDAVTQNMTQGSAQSTGKSTDLMLQGDGMFAVQQGDGVFYTRNGSFTLDADGSVVTNAGGYVMGWRPDANGTINTNGQVGKLVIPADSVMAAKATSTATVTGNLDRTFANGVPATATTSFKAYNDQGEATTVHMRFTNASTASTPDNTWNIEVSTDGGATFAPSTPAASINFDATTVNGVAYVDGAYATSTPSPLTITTAGGGTYDVDVSKLTGYVGTTGKSAIETAQDGAPIGTLMSYSFGTDGVITGSYSNGYKQTLGQVAIATFNNSAGLVKEGNSLYSVSTNSGAPVYGIAGEAGRGALLAGSLEMSNVDLSAEFTNLILAQRGFQANSRIISASDEILQDLVNLKR</sequence>
<evidence type="ECO:0000256" key="1">
    <source>
        <dbReference type="ARBA" id="ARBA00004117"/>
    </source>
</evidence>
<comment type="similarity">
    <text evidence="2 4">Belongs to the flagella basal body rod proteins family.</text>
</comment>
<dbReference type="InterPro" id="IPR037925">
    <property type="entry name" value="FlgE/F/G-like"/>
</dbReference>
<dbReference type="Pfam" id="PF06429">
    <property type="entry name" value="Flg_bbr_C"/>
    <property type="match status" value="1"/>
</dbReference>
<accession>A0ABP9HJN1</accession>
<dbReference type="RefSeq" id="WP_345711514.1">
    <property type="nucleotide sequence ID" value="NZ_BAABIL010000160.1"/>
</dbReference>
<dbReference type="InterPro" id="IPR020013">
    <property type="entry name" value="Flagellar_FlgE/F/G"/>
</dbReference>
<keyword evidence="8" id="KW-0969">Cilium</keyword>
<gene>
    <name evidence="8" type="primary">flgE</name>
    <name evidence="8" type="ORF">GCM10023225_12180</name>
</gene>
<keyword evidence="8" id="KW-0966">Cell projection</keyword>
<evidence type="ECO:0000259" key="5">
    <source>
        <dbReference type="Pfam" id="PF00460"/>
    </source>
</evidence>
<comment type="caution">
    <text evidence="8">The sequence shown here is derived from an EMBL/GenBank/DDBJ whole genome shotgun (WGS) entry which is preliminary data.</text>
</comment>
<evidence type="ECO:0000256" key="2">
    <source>
        <dbReference type="ARBA" id="ARBA00009677"/>
    </source>
</evidence>
<dbReference type="Proteomes" id="UP001501195">
    <property type="component" value="Unassembled WGS sequence"/>
</dbReference>
<dbReference type="NCBIfam" id="TIGR03506">
    <property type="entry name" value="FlgEFG_subfam"/>
    <property type="match status" value="1"/>
</dbReference>
<dbReference type="InterPro" id="IPR010930">
    <property type="entry name" value="Flg_bb/hook_C_dom"/>
</dbReference>
<keyword evidence="8" id="KW-0282">Flagellum</keyword>
<evidence type="ECO:0000259" key="6">
    <source>
        <dbReference type="Pfam" id="PF06429"/>
    </source>
</evidence>
<evidence type="ECO:0000256" key="4">
    <source>
        <dbReference type="RuleBase" id="RU362116"/>
    </source>
</evidence>
<feature type="domain" description="Flagellar basal body rod protein N-terminal" evidence="5">
    <location>
        <begin position="8"/>
        <end position="35"/>
    </location>
</feature>
<organism evidence="8 9">
    <name type="scientific">Kineococcus glutinatus</name>
    <dbReference type="NCBI Taxonomy" id="1070872"/>
    <lineage>
        <taxon>Bacteria</taxon>
        <taxon>Bacillati</taxon>
        <taxon>Actinomycetota</taxon>
        <taxon>Actinomycetes</taxon>
        <taxon>Kineosporiales</taxon>
        <taxon>Kineosporiaceae</taxon>
        <taxon>Kineococcus</taxon>
    </lineage>
</organism>
<comment type="subcellular location">
    <subcellularLocation>
        <location evidence="1 4">Bacterial flagellum basal body</location>
    </subcellularLocation>
</comment>
<comment type="function">
    <text evidence="4">A flexible structure which links the flagellar filament to the drive apparatus in the basal body.</text>
</comment>
<proteinExistence type="inferred from homology"/>
<dbReference type="InterPro" id="IPR001444">
    <property type="entry name" value="Flag_bb_rod_N"/>
</dbReference>
<feature type="domain" description="Flagellar basal-body/hook protein C-terminal" evidence="6">
    <location>
        <begin position="377"/>
        <end position="421"/>
    </location>
</feature>
<dbReference type="InterPro" id="IPR053967">
    <property type="entry name" value="LlgE_F_G-like_D1"/>
</dbReference>
<reference evidence="9" key="1">
    <citation type="journal article" date="2019" name="Int. J. Syst. Evol. Microbiol.">
        <title>The Global Catalogue of Microorganisms (GCM) 10K type strain sequencing project: providing services to taxonomists for standard genome sequencing and annotation.</title>
        <authorList>
            <consortium name="The Broad Institute Genomics Platform"/>
            <consortium name="The Broad Institute Genome Sequencing Center for Infectious Disease"/>
            <person name="Wu L."/>
            <person name="Ma J."/>
        </authorList>
    </citation>
    <scope>NUCLEOTIDE SEQUENCE [LARGE SCALE GENOMIC DNA]</scope>
    <source>
        <strain evidence="9">JCM 18126</strain>
    </source>
</reference>
<dbReference type="Pfam" id="PF00460">
    <property type="entry name" value="Flg_bb_rod"/>
    <property type="match status" value="1"/>
</dbReference>
<keyword evidence="3 4" id="KW-0975">Bacterial flagellum</keyword>
<dbReference type="PANTHER" id="PTHR30435">
    <property type="entry name" value="FLAGELLAR PROTEIN"/>
    <property type="match status" value="1"/>
</dbReference>
<dbReference type="EMBL" id="BAABIL010000160">
    <property type="protein sequence ID" value="GAA4972137.1"/>
    <property type="molecule type" value="Genomic_DNA"/>
</dbReference>
<protein>
    <recommendedName>
        <fullName evidence="4">Flagellar hook protein FlgE</fullName>
    </recommendedName>
</protein>
<evidence type="ECO:0000259" key="7">
    <source>
        <dbReference type="Pfam" id="PF22692"/>
    </source>
</evidence>
<evidence type="ECO:0000313" key="9">
    <source>
        <dbReference type="Proteomes" id="UP001501195"/>
    </source>
</evidence>
<evidence type="ECO:0000256" key="3">
    <source>
        <dbReference type="ARBA" id="ARBA00023143"/>
    </source>
</evidence>
<evidence type="ECO:0000313" key="8">
    <source>
        <dbReference type="EMBL" id="GAA4972137.1"/>
    </source>
</evidence>
<dbReference type="SUPFAM" id="SSF117143">
    <property type="entry name" value="Flagellar hook protein flgE"/>
    <property type="match status" value="1"/>
</dbReference>